<dbReference type="InParanoid" id="A0A423XLN8"/>
<comment type="caution">
    <text evidence="3">The sequence shown here is derived from an EMBL/GenBank/DDBJ whole genome shotgun (WGS) entry which is preliminary data.</text>
</comment>
<evidence type="ECO:0008006" key="5">
    <source>
        <dbReference type="Google" id="ProtNLM"/>
    </source>
</evidence>
<feature type="region of interest" description="Disordered" evidence="2">
    <location>
        <begin position="34"/>
        <end position="190"/>
    </location>
</feature>
<dbReference type="OrthoDB" id="5369448at2759"/>
<keyword evidence="1" id="KW-0175">Coiled coil</keyword>
<feature type="region of interest" description="Disordered" evidence="2">
    <location>
        <begin position="526"/>
        <end position="680"/>
    </location>
</feature>
<accession>A0A423XLN8</accession>
<feature type="compositionally biased region" description="Polar residues" evidence="2">
    <location>
        <begin position="126"/>
        <end position="135"/>
    </location>
</feature>
<dbReference type="Proteomes" id="UP000285146">
    <property type="component" value="Unassembled WGS sequence"/>
</dbReference>
<feature type="compositionally biased region" description="Basic and acidic residues" evidence="2">
    <location>
        <begin position="112"/>
        <end position="124"/>
    </location>
</feature>
<organism evidence="3 4">
    <name type="scientific">Cytospora leucostoma</name>
    <dbReference type="NCBI Taxonomy" id="1230097"/>
    <lineage>
        <taxon>Eukaryota</taxon>
        <taxon>Fungi</taxon>
        <taxon>Dikarya</taxon>
        <taxon>Ascomycota</taxon>
        <taxon>Pezizomycotina</taxon>
        <taxon>Sordariomycetes</taxon>
        <taxon>Sordariomycetidae</taxon>
        <taxon>Diaporthales</taxon>
        <taxon>Cytosporaceae</taxon>
        <taxon>Cytospora</taxon>
    </lineage>
</organism>
<proteinExistence type="predicted"/>
<name>A0A423XLN8_9PEZI</name>
<feature type="compositionally biased region" description="Polar residues" evidence="2">
    <location>
        <begin position="259"/>
        <end position="276"/>
    </location>
</feature>
<keyword evidence="4" id="KW-1185">Reference proteome</keyword>
<feature type="compositionally biased region" description="Polar residues" evidence="2">
    <location>
        <begin position="212"/>
        <end position="231"/>
    </location>
</feature>
<reference evidence="3 4" key="1">
    <citation type="submission" date="2015-09" db="EMBL/GenBank/DDBJ databases">
        <title>Host preference determinants of Valsa canker pathogens revealed by comparative genomics.</title>
        <authorList>
            <person name="Yin Z."/>
            <person name="Huang L."/>
        </authorList>
    </citation>
    <scope>NUCLEOTIDE SEQUENCE [LARGE SCALE GENOMIC DNA]</scope>
    <source>
        <strain evidence="3 4">SXYLt</strain>
    </source>
</reference>
<feature type="compositionally biased region" description="Basic and acidic residues" evidence="2">
    <location>
        <begin position="39"/>
        <end position="55"/>
    </location>
</feature>
<feature type="compositionally biased region" description="Polar residues" evidence="2">
    <location>
        <begin position="592"/>
        <end position="601"/>
    </location>
</feature>
<feature type="compositionally biased region" description="Low complexity" evidence="2">
    <location>
        <begin position="179"/>
        <end position="190"/>
    </location>
</feature>
<feature type="compositionally biased region" description="Basic and acidic residues" evidence="2">
    <location>
        <begin position="136"/>
        <end position="169"/>
    </location>
</feature>
<evidence type="ECO:0000313" key="3">
    <source>
        <dbReference type="EMBL" id="ROW17301.1"/>
    </source>
</evidence>
<feature type="region of interest" description="Disordered" evidence="2">
    <location>
        <begin position="886"/>
        <end position="909"/>
    </location>
</feature>
<feature type="compositionally biased region" description="Low complexity" evidence="2">
    <location>
        <begin position="667"/>
        <end position="678"/>
    </location>
</feature>
<dbReference type="EMBL" id="LKEB01000003">
    <property type="protein sequence ID" value="ROW17301.1"/>
    <property type="molecule type" value="Genomic_DNA"/>
</dbReference>
<dbReference type="STRING" id="1230097.A0A423XLN8"/>
<evidence type="ECO:0000313" key="4">
    <source>
        <dbReference type="Proteomes" id="UP000285146"/>
    </source>
</evidence>
<dbReference type="PANTHER" id="PTHR15073">
    <property type="entry name" value="MICROTUBULE-ASSOCIATED PROTEIN"/>
    <property type="match status" value="1"/>
</dbReference>
<feature type="compositionally biased region" description="Basic and acidic residues" evidence="2">
    <location>
        <begin position="80"/>
        <end position="92"/>
    </location>
</feature>
<sequence length="1120" mass="124758">MTSASPSLDFDIHVDRDCSTPAMEDLSYLDDLDVSVDGSADHHDVDHIPVDHDDSAVTPGIVEDPEDDDLPNGPTGEPEFDAHDDLSIHEVLEGTDELSLSPTSPGTDDPDETVHANSDQDVRSRPVSSASQSYRGTEDDVFSDRSPRSSIHSADDHSGEDAMEERTEKGNQSPDIRSRVTSGVSGVSMSGASAISDLSRLSHYDKEDFLTASHNSQHPFRSPSSARTMQRSSPTSSIYSSSARPAKRQPGLATDSRHGSPTASAQYSAGGRSTPSRFKRPEPAPLVLLHVTLLPLRWVYGDVINHFESRKLQPLSFSSEGLKNLRGAWRQLQDRLGDTEMERGILLPHPQNDYEVLEERLLEALELPLRRRARILECGHYLGPSNEMTISDDIEEESGDISADEQTGAGGRKAKRHWCKSCRGDIKYQELGSERVFRIKVYASNGLMSAGAWDACWREMERVDIEVEPIVALACQQDLAKLAATFEQDQRKQLELEDEQRKRFEAERRQILEEERRLLEAQRRDFEQQRQQLEQQRKTNERDQRQHHEGTRRQEPEEVHQLLEQQRRELEEARRQFEEERQQRLDDEQKQAPSIRTTSRASYAEDELASPGAETGADTDIDGRRRETDRLREIYGDQLGEEPVDSASQESSANSDPSQSENHYSDPYTTPSSPSSPYGQAYKRYEGRRASLRDASLPRLLIETIRVVFQDPRNVTLVVVVVLLAVLAGQYWNRGELGVELYTSQQHVTYQYHELEAGNVAGQLAMNTPPAIGYTETTSASSLLVETVYKTVTRAPSSSATSCYQEPSPSRDVEAIHTTVTDSLVEPSAQSKTEAADHTAATEVASELLPNNSDPSFVLNPLPFCWWVDEEIHRNASSFPIIGGGFDTLAPSPSSPPETETEPEPRSNEEILKTTSEEAEIDAEVDHLNLSIFNPICMVDGDEPFLETAISENEGAEKEFTTTTTSPEALIIEPEATTVAFLNEESASKKEAARTTASTTFTTPVPQTTSNSCYVTSAIRQKRIVKMYETVTETVFVTATRTRSAPEMKMTSGRITHAHDDGFLKEDDGAVEDGDDILRETLIETVKVTSTVEVDWPETTCDVFGPYTPALGTQKSFEKF</sequence>
<feature type="compositionally biased region" description="Low complexity" evidence="2">
    <location>
        <begin position="232"/>
        <end position="242"/>
    </location>
</feature>
<protein>
    <recommendedName>
        <fullName evidence="5">Pathway-specific nitrogen regulator</fullName>
    </recommendedName>
</protein>
<feature type="compositionally biased region" description="Basic and acidic residues" evidence="2">
    <location>
        <begin position="535"/>
        <end position="590"/>
    </location>
</feature>
<evidence type="ECO:0000256" key="2">
    <source>
        <dbReference type="SAM" id="MobiDB-lite"/>
    </source>
</evidence>
<feature type="compositionally biased region" description="Polar residues" evidence="2">
    <location>
        <begin position="646"/>
        <end position="662"/>
    </location>
</feature>
<feature type="region of interest" description="Disordered" evidence="2">
    <location>
        <begin position="212"/>
        <end position="280"/>
    </location>
</feature>
<dbReference type="PANTHER" id="PTHR15073:SF1">
    <property type="entry name" value="RETICULOCYTE-BINDING PROTEIN HOMOLOG 2A"/>
    <property type="match status" value="1"/>
</dbReference>
<dbReference type="AlphaFoldDB" id="A0A423XLN8"/>
<feature type="compositionally biased region" description="Basic and acidic residues" evidence="2">
    <location>
        <begin position="621"/>
        <end position="635"/>
    </location>
</feature>
<evidence type="ECO:0000256" key="1">
    <source>
        <dbReference type="ARBA" id="ARBA00023054"/>
    </source>
</evidence>
<gene>
    <name evidence="3" type="ORF">VPNG_01388</name>
</gene>
<dbReference type="InterPro" id="IPR051483">
    <property type="entry name" value="MAP7_domain-containing"/>
</dbReference>